<sequence length="138" mass="16352">MENYNIGVNSAWYAESLKLLKRENKLNGRENFICFSQRKHPFRIDEIWLNPQSQEKIFVEHYKGEFPRIYLKEQHGNYFKIQCKALFFDKKYDTIQEAVKDAKSLIMGVNGADLYVIQNRNKKAKISNVEGDIKMQIL</sequence>
<dbReference type="AlphaFoldDB" id="A0A3D5IWT1"/>
<protein>
    <submittedName>
        <fullName evidence="1">Uncharacterized protein</fullName>
    </submittedName>
</protein>
<accession>A0A3D5IWT1</accession>
<gene>
    <name evidence="1" type="ORF">DGQ38_01470</name>
</gene>
<dbReference type="EMBL" id="DPMF01000025">
    <property type="protein sequence ID" value="HCV79702.1"/>
    <property type="molecule type" value="Genomic_DNA"/>
</dbReference>
<comment type="caution">
    <text evidence="1">The sequence shown here is derived from an EMBL/GenBank/DDBJ whole genome shotgun (WGS) entry which is preliminary data.</text>
</comment>
<name>A0A3D5IWT1_9FLAO</name>
<evidence type="ECO:0000313" key="2">
    <source>
        <dbReference type="Proteomes" id="UP000264330"/>
    </source>
</evidence>
<evidence type="ECO:0000313" key="1">
    <source>
        <dbReference type="EMBL" id="HCV79702.1"/>
    </source>
</evidence>
<reference evidence="1 2" key="1">
    <citation type="journal article" date="2018" name="Nat. Biotechnol.">
        <title>A standardized bacterial taxonomy based on genome phylogeny substantially revises the tree of life.</title>
        <authorList>
            <person name="Parks D.H."/>
            <person name="Chuvochina M."/>
            <person name="Waite D.W."/>
            <person name="Rinke C."/>
            <person name="Skarshewski A."/>
            <person name="Chaumeil P.A."/>
            <person name="Hugenholtz P."/>
        </authorList>
    </citation>
    <scope>NUCLEOTIDE SEQUENCE [LARGE SCALE GENOMIC DNA]</scope>
    <source>
        <strain evidence="1">UBA9359</strain>
    </source>
</reference>
<dbReference type="Proteomes" id="UP000264330">
    <property type="component" value="Unassembled WGS sequence"/>
</dbReference>
<proteinExistence type="predicted"/>
<organism evidence="1 2">
    <name type="scientific">Zunongwangia profunda</name>
    <dbReference type="NCBI Taxonomy" id="398743"/>
    <lineage>
        <taxon>Bacteria</taxon>
        <taxon>Pseudomonadati</taxon>
        <taxon>Bacteroidota</taxon>
        <taxon>Flavobacteriia</taxon>
        <taxon>Flavobacteriales</taxon>
        <taxon>Flavobacteriaceae</taxon>
        <taxon>Zunongwangia</taxon>
    </lineage>
</organism>